<organism evidence="2 3">
    <name type="scientific">Kitasatospora terrestris</name>
    <dbReference type="NCBI Taxonomy" id="258051"/>
    <lineage>
        <taxon>Bacteria</taxon>
        <taxon>Bacillati</taxon>
        <taxon>Actinomycetota</taxon>
        <taxon>Actinomycetes</taxon>
        <taxon>Kitasatosporales</taxon>
        <taxon>Streptomycetaceae</taxon>
        <taxon>Kitasatospora</taxon>
    </lineage>
</organism>
<dbReference type="InterPro" id="IPR051797">
    <property type="entry name" value="TrmB-like"/>
</dbReference>
<dbReference type="PANTHER" id="PTHR34293">
    <property type="entry name" value="HTH-TYPE TRANSCRIPTIONAL REGULATOR TRMBL2"/>
    <property type="match status" value="1"/>
</dbReference>
<name>A0ABP9DS12_9ACTN</name>
<proteinExistence type="predicted"/>
<keyword evidence="3" id="KW-1185">Reference proteome</keyword>
<protein>
    <submittedName>
        <fullName evidence="2">Helix-turn-helix transcriptional regulator</fullName>
    </submittedName>
</protein>
<gene>
    <name evidence="2" type="ORF">GCM10023235_38660</name>
</gene>
<dbReference type="Proteomes" id="UP001501752">
    <property type="component" value="Unassembled WGS sequence"/>
</dbReference>
<dbReference type="RefSeq" id="WP_345698092.1">
    <property type="nucleotide sequence ID" value="NZ_BAABIS010000001.1"/>
</dbReference>
<dbReference type="InterPro" id="IPR000792">
    <property type="entry name" value="Tscrpt_reg_LuxR_C"/>
</dbReference>
<reference evidence="3" key="1">
    <citation type="journal article" date="2019" name="Int. J. Syst. Evol. Microbiol.">
        <title>The Global Catalogue of Microorganisms (GCM) 10K type strain sequencing project: providing services to taxonomists for standard genome sequencing and annotation.</title>
        <authorList>
            <consortium name="The Broad Institute Genomics Platform"/>
            <consortium name="The Broad Institute Genome Sequencing Center for Infectious Disease"/>
            <person name="Wu L."/>
            <person name="Ma J."/>
        </authorList>
    </citation>
    <scope>NUCLEOTIDE SEQUENCE [LARGE SCALE GENOMIC DNA]</scope>
    <source>
        <strain evidence="3">JCM 13006</strain>
    </source>
</reference>
<accession>A0ABP9DS12</accession>
<evidence type="ECO:0000313" key="3">
    <source>
        <dbReference type="Proteomes" id="UP001501752"/>
    </source>
</evidence>
<dbReference type="Gene3D" id="1.10.10.10">
    <property type="entry name" value="Winged helix-like DNA-binding domain superfamily/Winged helix DNA-binding domain"/>
    <property type="match status" value="1"/>
</dbReference>
<dbReference type="SUPFAM" id="SSF46894">
    <property type="entry name" value="C-terminal effector domain of the bipartite response regulators"/>
    <property type="match status" value="1"/>
</dbReference>
<sequence>MKAGSLPNEAERKLYQAILEQGGRVGFREAVEQDVAGVLRLIELGLVIHHTADESLTAVNPRSVSERISAELRSAGTRMLVQAEEMPSLLAELTEAYDATPRKVDRSSEIQHIDDFREIRHRIVQLEAECREEVLAAQPGGARPADHLEYALPRTREYLAQGGRLRTLYQPAARFDEATVRYAAQVTDWGERIRILSEPFTRVLLFDRRVAIIPASADNSSAAFIEDPAVVGFLVGVFERDWERAERVQWGSVSDSAESLPVHEQVGRLLAKGLTQRAIANRLGLSERTVAGHISRLRELYDAETLFQLGWQMRGAEGPSAD</sequence>
<feature type="domain" description="HTH luxR-type" evidence="1">
    <location>
        <begin position="257"/>
        <end position="313"/>
    </location>
</feature>
<dbReference type="Pfam" id="PF00196">
    <property type="entry name" value="GerE"/>
    <property type="match status" value="1"/>
</dbReference>
<dbReference type="InterPro" id="IPR036388">
    <property type="entry name" value="WH-like_DNA-bd_sf"/>
</dbReference>
<dbReference type="SMART" id="SM00421">
    <property type="entry name" value="HTH_LUXR"/>
    <property type="match status" value="1"/>
</dbReference>
<dbReference type="EMBL" id="BAABIS010000001">
    <property type="protein sequence ID" value="GAA4857326.1"/>
    <property type="molecule type" value="Genomic_DNA"/>
</dbReference>
<evidence type="ECO:0000313" key="2">
    <source>
        <dbReference type="EMBL" id="GAA4857326.1"/>
    </source>
</evidence>
<comment type="caution">
    <text evidence="2">The sequence shown here is derived from an EMBL/GenBank/DDBJ whole genome shotgun (WGS) entry which is preliminary data.</text>
</comment>
<dbReference type="InterPro" id="IPR016032">
    <property type="entry name" value="Sig_transdc_resp-reg_C-effctor"/>
</dbReference>
<dbReference type="PANTHER" id="PTHR34293:SF1">
    <property type="entry name" value="HTH-TYPE TRANSCRIPTIONAL REGULATOR TRMBL2"/>
    <property type="match status" value="1"/>
</dbReference>
<evidence type="ECO:0000259" key="1">
    <source>
        <dbReference type="SMART" id="SM00421"/>
    </source>
</evidence>